<evidence type="ECO:0000256" key="1">
    <source>
        <dbReference type="ARBA" id="ARBA00004275"/>
    </source>
</evidence>
<evidence type="ECO:0000256" key="5">
    <source>
        <dbReference type="ARBA" id="ARBA00022832"/>
    </source>
</evidence>
<dbReference type="SUPFAM" id="SSF51735">
    <property type="entry name" value="NAD(P)-binding Rossmann-fold domains"/>
    <property type="match status" value="1"/>
</dbReference>
<evidence type="ECO:0000256" key="20">
    <source>
        <dbReference type="ARBA" id="ARBA00049559"/>
    </source>
</evidence>
<comment type="catalytic activity">
    <reaction evidence="20">
        <text>(2E)-octenoyl-CoA + NADPH + H(+) = octanoyl-CoA + NADP(+)</text>
        <dbReference type="Rhea" id="RHEA:44952"/>
        <dbReference type="ChEBI" id="CHEBI:15378"/>
        <dbReference type="ChEBI" id="CHEBI:57386"/>
        <dbReference type="ChEBI" id="CHEBI:57783"/>
        <dbReference type="ChEBI" id="CHEBI:58349"/>
        <dbReference type="ChEBI" id="CHEBI:62242"/>
    </reaction>
    <physiologicalReaction direction="left-to-right" evidence="20">
        <dbReference type="Rhea" id="RHEA:44953"/>
    </physiologicalReaction>
</comment>
<evidence type="ECO:0000256" key="9">
    <source>
        <dbReference type="ARBA" id="ARBA00023140"/>
    </source>
</evidence>
<gene>
    <name evidence="22" type="ORF">AMETH_4634</name>
</gene>
<keyword evidence="9" id="KW-0576">Peroxisome</keyword>
<feature type="region of interest" description="Disordered" evidence="21">
    <location>
        <begin position="141"/>
        <end position="160"/>
    </location>
</feature>
<reference evidence="22 23" key="1">
    <citation type="submission" date="2014-07" db="EMBL/GenBank/DDBJ databases">
        <title>Whole Genome Sequence of the Amycolatopsis methanolica 239.</title>
        <authorList>
            <person name="Tang B."/>
        </authorList>
    </citation>
    <scope>NUCLEOTIDE SEQUENCE [LARGE SCALE GENOMIC DNA]</scope>
    <source>
        <strain evidence="22 23">239</strain>
    </source>
</reference>
<dbReference type="InterPro" id="IPR002347">
    <property type="entry name" value="SDR_fam"/>
</dbReference>
<comment type="pathway">
    <text evidence="2">Lipid metabolism.</text>
</comment>
<dbReference type="InterPro" id="IPR036291">
    <property type="entry name" value="NAD(P)-bd_dom_sf"/>
</dbReference>
<dbReference type="InterPro" id="IPR052388">
    <property type="entry name" value="Peroxisomal_t2-enoyl-CoA_red"/>
</dbReference>
<evidence type="ECO:0000256" key="3">
    <source>
        <dbReference type="ARBA" id="ARBA00022516"/>
    </source>
</evidence>
<dbReference type="STRING" id="1068978.AMETH_4634"/>
<organism evidence="22 23">
    <name type="scientific">Amycolatopsis methanolica 239</name>
    <dbReference type="NCBI Taxonomy" id="1068978"/>
    <lineage>
        <taxon>Bacteria</taxon>
        <taxon>Bacillati</taxon>
        <taxon>Actinomycetota</taxon>
        <taxon>Actinomycetes</taxon>
        <taxon>Pseudonocardiales</taxon>
        <taxon>Pseudonocardiaceae</taxon>
        <taxon>Amycolatopsis</taxon>
        <taxon>Amycolatopsis methanolica group</taxon>
    </lineage>
</organism>
<dbReference type="Pfam" id="PF13561">
    <property type="entry name" value="adh_short_C2"/>
    <property type="match status" value="1"/>
</dbReference>
<evidence type="ECO:0000256" key="6">
    <source>
        <dbReference type="ARBA" id="ARBA00022857"/>
    </source>
</evidence>
<comment type="catalytic activity">
    <reaction evidence="15">
        <text>(2E)-dodecenoyl-CoA + NADPH + H(+) = dodecanoyl-CoA + NADP(+)</text>
        <dbReference type="Rhea" id="RHEA:44964"/>
        <dbReference type="ChEBI" id="CHEBI:15378"/>
        <dbReference type="ChEBI" id="CHEBI:57330"/>
        <dbReference type="ChEBI" id="CHEBI:57375"/>
        <dbReference type="ChEBI" id="CHEBI:57783"/>
        <dbReference type="ChEBI" id="CHEBI:58349"/>
    </reaction>
    <physiologicalReaction direction="left-to-right" evidence="15">
        <dbReference type="Rhea" id="RHEA:44965"/>
    </physiologicalReaction>
</comment>
<dbReference type="CDD" id="cd05233">
    <property type="entry name" value="SDR_c"/>
    <property type="match status" value="1"/>
</dbReference>
<evidence type="ECO:0000256" key="19">
    <source>
        <dbReference type="ARBA" id="ARBA00049386"/>
    </source>
</evidence>
<sequence>MIDTPRNRPVALVAGPDTAVRTAITARLESSGWEISAGLADKPVTGLVHVPDLFTSDRPVRQRAVVDEFFEAVEQVRPRLRARVDGGARIVAVTCRDGLGWPDRPHIAAASGALVSATRSLALQLGQAGITVNAVSALPPEGSPLREGGDPVGTHLREPAALTPEPVTMEDIARTVGFFLDDRSGYITGQVLHCCGGASLLSSLSV</sequence>
<evidence type="ECO:0000256" key="2">
    <source>
        <dbReference type="ARBA" id="ARBA00005189"/>
    </source>
</evidence>
<dbReference type="KEGG" id="amq:AMETH_4634"/>
<evidence type="ECO:0000313" key="23">
    <source>
        <dbReference type="Proteomes" id="UP000062973"/>
    </source>
</evidence>
<comment type="function">
    <text evidence="11">Participates in chain elongation of fatty acids. Catalyzes the reduction of trans-2-enoyl-CoAs of varying chain lengths from 6:1 to 16:1, having maximum activity with 10:1 CoA. Has no 2,4-dienoyl-CoA reductase activity.</text>
</comment>
<dbReference type="EMBL" id="CP009110">
    <property type="protein sequence ID" value="AIJ24726.1"/>
    <property type="molecule type" value="Genomic_DNA"/>
</dbReference>
<protein>
    <recommendedName>
        <fullName evidence="14">Peroxisomal trans-2-enoyl-CoA reductase</fullName>
        <ecNumber evidence="13">1.3.1.38</ecNumber>
    </recommendedName>
</protein>
<comment type="subunit">
    <text evidence="12">Interacts with PEX5, probably required to target it into peroxisomes.</text>
</comment>
<dbReference type="GO" id="GO:0006633">
    <property type="term" value="P:fatty acid biosynthetic process"/>
    <property type="evidence" value="ECO:0007669"/>
    <property type="project" value="UniProtKB-KW"/>
</dbReference>
<keyword evidence="7" id="KW-0560">Oxidoreductase</keyword>
<evidence type="ECO:0000256" key="17">
    <source>
        <dbReference type="ARBA" id="ARBA00049108"/>
    </source>
</evidence>
<evidence type="ECO:0000256" key="18">
    <source>
        <dbReference type="ARBA" id="ARBA00049251"/>
    </source>
</evidence>
<dbReference type="RefSeq" id="WP_017983554.1">
    <property type="nucleotide sequence ID" value="NZ_AQUL01000001.1"/>
</dbReference>
<comment type="catalytic activity">
    <reaction evidence="17">
        <text>(2E)-hexenoyl-CoA + NADPH + H(+) = hexanoyl-CoA + NADP(+)</text>
        <dbReference type="Rhea" id="RHEA:44956"/>
        <dbReference type="ChEBI" id="CHEBI:15378"/>
        <dbReference type="ChEBI" id="CHEBI:57783"/>
        <dbReference type="ChEBI" id="CHEBI:58349"/>
        <dbReference type="ChEBI" id="CHEBI:62077"/>
        <dbReference type="ChEBI" id="CHEBI:62620"/>
    </reaction>
    <physiologicalReaction direction="left-to-right" evidence="17">
        <dbReference type="Rhea" id="RHEA:44957"/>
    </physiologicalReaction>
</comment>
<dbReference type="Gene3D" id="3.40.50.720">
    <property type="entry name" value="NAD(P)-binding Rossmann-like Domain"/>
    <property type="match status" value="1"/>
</dbReference>
<evidence type="ECO:0000313" key="22">
    <source>
        <dbReference type="EMBL" id="AIJ24726.1"/>
    </source>
</evidence>
<keyword evidence="4" id="KW-0597">Phosphoprotein</keyword>
<comment type="catalytic activity">
    <reaction evidence="16">
        <text>(2E)-tetradecenoyl-CoA + NADPH + H(+) = tetradecanoyl-CoA + NADP(+)</text>
        <dbReference type="Rhea" id="RHEA:44968"/>
        <dbReference type="ChEBI" id="CHEBI:15378"/>
        <dbReference type="ChEBI" id="CHEBI:57385"/>
        <dbReference type="ChEBI" id="CHEBI:57783"/>
        <dbReference type="ChEBI" id="CHEBI:58349"/>
        <dbReference type="ChEBI" id="CHEBI:61405"/>
    </reaction>
    <physiologicalReaction direction="left-to-right" evidence="16">
        <dbReference type="Rhea" id="RHEA:44969"/>
    </physiologicalReaction>
</comment>
<evidence type="ECO:0000256" key="7">
    <source>
        <dbReference type="ARBA" id="ARBA00023002"/>
    </source>
</evidence>
<proteinExistence type="predicted"/>
<evidence type="ECO:0000256" key="15">
    <source>
        <dbReference type="ARBA" id="ARBA00047570"/>
    </source>
</evidence>
<evidence type="ECO:0000256" key="21">
    <source>
        <dbReference type="SAM" id="MobiDB-lite"/>
    </source>
</evidence>
<dbReference type="eggNOG" id="COG1028">
    <property type="taxonomic scope" value="Bacteria"/>
</dbReference>
<dbReference type="PATRIC" id="fig|1068978.7.peg.4978"/>
<name>A0A076N0V6_AMYME</name>
<keyword evidence="10" id="KW-0275">Fatty acid biosynthesis</keyword>
<comment type="subcellular location">
    <subcellularLocation>
        <location evidence="1">Peroxisome</location>
    </subcellularLocation>
</comment>
<dbReference type="PANTHER" id="PTHR24317:SF7">
    <property type="entry name" value="PEROXISOMAL TRANS-2-ENOYL-COA REDUCTASE"/>
    <property type="match status" value="1"/>
</dbReference>
<evidence type="ECO:0000256" key="11">
    <source>
        <dbReference type="ARBA" id="ARBA00037124"/>
    </source>
</evidence>
<dbReference type="PANTHER" id="PTHR24317">
    <property type="entry name" value="PEROXISOMAL TRANS-2-ENOYL-COA REDUCTASE"/>
    <property type="match status" value="1"/>
</dbReference>
<comment type="catalytic activity">
    <reaction evidence="19">
        <text>(2E)-decenoyl-CoA + NADPH + H(+) = decanoyl-CoA + NADP(+)</text>
        <dbReference type="Rhea" id="RHEA:44960"/>
        <dbReference type="ChEBI" id="CHEBI:15378"/>
        <dbReference type="ChEBI" id="CHEBI:57783"/>
        <dbReference type="ChEBI" id="CHEBI:58349"/>
        <dbReference type="ChEBI" id="CHEBI:61406"/>
        <dbReference type="ChEBI" id="CHEBI:61430"/>
    </reaction>
    <physiologicalReaction direction="left-to-right" evidence="19">
        <dbReference type="Rhea" id="RHEA:44961"/>
    </physiologicalReaction>
</comment>
<dbReference type="AlphaFoldDB" id="A0A076N0V6"/>
<dbReference type="OrthoDB" id="5242555at2"/>
<keyword evidence="8" id="KW-0443">Lipid metabolism</keyword>
<keyword evidence="3" id="KW-0444">Lipid biosynthesis</keyword>
<accession>A0A076N0V6</accession>
<keyword evidence="5" id="KW-0276">Fatty acid metabolism</keyword>
<evidence type="ECO:0000256" key="8">
    <source>
        <dbReference type="ARBA" id="ARBA00023098"/>
    </source>
</evidence>
<dbReference type="Proteomes" id="UP000062973">
    <property type="component" value="Chromosome"/>
</dbReference>
<dbReference type="GO" id="GO:0019166">
    <property type="term" value="F:trans-2-enoyl-CoA reductase (NADPH) activity"/>
    <property type="evidence" value="ECO:0007669"/>
    <property type="project" value="UniProtKB-EC"/>
</dbReference>
<dbReference type="HOGENOM" id="CLU_1329670_0_0_11"/>
<keyword evidence="23" id="KW-1185">Reference proteome</keyword>
<comment type="catalytic activity">
    <reaction evidence="18">
        <text>a (2E)-enoyl-CoA + NADPH + H(+) = a 2,3-saturated acyl-CoA + NADP(+)</text>
        <dbReference type="Rhea" id="RHEA:33763"/>
        <dbReference type="ChEBI" id="CHEBI:15378"/>
        <dbReference type="ChEBI" id="CHEBI:57783"/>
        <dbReference type="ChEBI" id="CHEBI:58349"/>
        <dbReference type="ChEBI" id="CHEBI:58856"/>
        <dbReference type="ChEBI" id="CHEBI:65111"/>
        <dbReference type="EC" id="1.3.1.38"/>
    </reaction>
    <physiologicalReaction direction="left-to-right" evidence="18">
        <dbReference type="Rhea" id="RHEA:33764"/>
    </physiologicalReaction>
</comment>
<evidence type="ECO:0000256" key="12">
    <source>
        <dbReference type="ARBA" id="ARBA00038622"/>
    </source>
</evidence>
<evidence type="ECO:0000256" key="14">
    <source>
        <dbReference type="ARBA" id="ARBA00041063"/>
    </source>
</evidence>
<evidence type="ECO:0000256" key="4">
    <source>
        <dbReference type="ARBA" id="ARBA00022553"/>
    </source>
</evidence>
<evidence type="ECO:0000256" key="13">
    <source>
        <dbReference type="ARBA" id="ARBA00038849"/>
    </source>
</evidence>
<keyword evidence="6" id="KW-0521">NADP</keyword>
<evidence type="ECO:0000256" key="16">
    <source>
        <dbReference type="ARBA" id="ARBA00048686"/>
    </source>
</evidence>
<dbReference type="EC" id="1.3.1.38" evidence="13"/>
<evidence type="ECO:0000256" key="10">
    <source>
        <dbReference type="ARBA" id="ARBA00023160"/>
    </source>
</evidence>